<gene>
    <name evidence="6" type="ORF">mRhiFer1_006816</name>
</gene>
<dbReference type="InterPro" id="IPR008996">
    <property type="entry name" value="IL1/FGF"/>
</dbReference>
<keyword evidence="3 5" id="KW-0964">Secreted</keyword>
<dbReference type="SMART" id="SM00125">
    <property type="entry name" value="IL1"/>
    <property type="match status" value="1"/>
</dbReference>
<protein>
    <recommendedName>
        <fullName evidence="5">Interleukin-1</fullName>
    </recommendedName>
</protein>
<proteinExistence type="inferred from homology"/>
<evidence type="ECO:0000256" key="3">
    <source>
        <dbReference type="ARBA" id="ARBA00022525"/>
    </source>
</evidence>
<dbReference type="GO" id="GO:0005615">
    <property type="term" value="C:extracellular space"/>
    <property type="evidence" value="ECO:0007669"/>
    <property type="project" value="InterPro"/>
</dbReference>
<dbReference type="InterPro" id="IPR000975">
    <property type="entry name" value="IL-1_fam"/>
</dbReference>
<evidence type="ECO:0000256" key="5">
    <source>
        <dbReference type="RuleBase" id="RU003753"/>
    </source>
</evidence>
<dbReference type="Gene3D" id="2.80.10.50">
    <property type="match status" value="1"/>
</dbReference>
<comment type="similarity">
    <text evidence="2 5">Belongs to the IL-1 family.</text>
</comment>
<dbReference type="Pfam" id="PF00340">
    <property type="entry name" value="IL1"/>
    <property type="match status" value="1"/>
</dbReference>
<evidence type="ECO:0000256" key="2">
    <source>
        <dbReference type="ARBA" id="ARBA00010448"/>
    </source>
</evidence>
<dbReference type="GO" id="GO:0071222">
    <property type="term" value="P:cellular response to lipopolysaccharide"/>
    <property type="evidence" value="ECO:0007669"/>
    <property type="project" value="TreeGrafter"/>
</dbReference>
<accession>A0A7J7QX70</accession>
<evidence type="ECO:0000256" key="4">
    <source>
        <dbReference type="ARBA" id="ARBA00034096"/>
    </source>
</evidence>
<dbReference type="PANTHER" id="PTHR10078:SF24">
    <property type="entry name" value="INTERLEUKIN-36 BETA"/>
    <property type="match status" value="1"/>
</dbReference>
<dbReference type="AlphaFoldDB" id="A0A7J7QX70"/>
<dbReference type="EMBL" id="JACAGC010000043">
    <property type="protein sequence ID" value="KAF6268466.1"/>
    <property type="molecule type" value="Genomic_DNA"/>
</dbReference>
<reference evidence="6 7" key="1">
    <citation type="journal article" date="2020" name="Nature">
        <title>Six reference-quality genomes reveal evolution of bat adaptations.</title>
        <authorList>
            <person name="Jebb D."/>
            <person name="Huang Z."/>
            <person name="Pippel M."/>
            <person name="Hughes G.M."/>
            <person name="Lavrichenko K."/>
            <person name="Devanna P."/>
            <person name="Winkler S."/>
            <person name="Jermiin L.S."/>
            <person name="Skirmuntt E.C."/>
            <person name="Katzourakis A."/>
            <person name="Burkitt-Gray L."/>
            <person name="Ray D.A."/>
            <person name="Sullivan K.A.M."/>
            <person name="Roscito J.G."/>
            <person name="Kirilenko B.M."/>
            <person name="Davalos L.M."/>
            <person name="Corthals A.P."/>
            <person name="Power M.L."/>
            <person name="Jones G."/>
            <person name="Ransome R.D."/>
            <person name="Dechmann D.K.N."/>
            <person name="Locatelli A.G."/>
            <person name="Puechmaille S.J."/>
            <person name="Fedrigo O."/>
            <person name="Jarvis E.D."/>
            <person name="Hiller M."/>
            <person name="Vernes S.C."/>
            <person name="Myers E.W."/>
            <person name="Teeling E.C."/>
        </authorList>
    </citation>
    <scope>NUCLEOTIDE SEQUENCE [LARGE SCALE GENOMIC DNA]</scope>
    <source>
        <strain evidence="6">MRhiFer1</strain>
        <tissue evidence="6">Lung</tissue>
    </source>
</reference>
<dbReference type="InterPro" id="IPR020877">
    <property type="entry name" value="IL-1_CS"/>
</dbReference>
<dbReference type="PROSITE" id="PS00253">
    <property type="entry name" value="INTERLEUKIN_1"/>
    <property type="match status" value="1"/>
</dbReference>
<dbReference type="GO" id="GO:0005125">
    <property type="term" value="F:cytokine activity"/>
    <property type="evidence" value="ECO:0007669"/>
    <property type="project" value="UniProtKB-UniRule"/>
</dbReference>
<comment type="function">
    <text evidence="4">Anti-inflammatory antagonist of interleukin-1 family of proinflammatory cytokines such as interleukin-1beta/IL1B and interleukin-1alpha/IL1A. Protects from immune dysregulation and uncontrolled systemic inflammation triggered by IL1 for a range of innate stimulatory agents such as pathogens.</text>
</comment>
<name>A0A7J7QX70_RHIFE</name>
<dbReference type="PRINTS" id="PR00264">
    <property type="entry name" value="INTERLEUKIN1"/>
</dbReference>
<dbReference type="CDD" id="cd23300">
    <property type="entry name" value="beta-trefoil_IL36"/>
    <property type="match status" value="1"/>
</dbReference>
<dbReference type="OrthoDB" id="9449069at2759"/>
<dbReference type="GO" id="GO:0005149">
    <property type="term" value="F:interleukin-1 receptor binding"/>
    <property type="evidence" value="ECO:0007669"/>
    <property type="project" value="UniProtKB-UniRule"/>
</dbReference>
<dbReference type="GO" id="GO:0010628">
    <property type="term" value="P:positive regulation of gene expression"/>
    <property type="evidence" value="ECO:0007669"/>
    <property type="project" value="TreeGrafter"/>
</dbReference>
<dbReference type="FunFam" id="2.80.10.50:FF:000013">
    <property type="entry name" value="Interleukin-1"/>
    <property type="match status" value="1"/>
</dbReference>
<dbReference type="PANTHER" id="PTHR10078">
    <property type="entry name" value="INTERLEUKIN-1 FAMILY MEMBER"/>
    <property type="match status" value="1"/>
</dbReference>
<dbReference type="GO" id="GO:0002437">
    <property type="term" value="P:inflammatory response to antigenic stimulus"/>
    <property type="evidence" value="ECO:0007669"/>
    <property type="project" value="TreeGrafter"/>
</dbReference>
<organism evidence="6 7">
    <name type="scientific">Rhinolophus ferrumequinum</name>
    <name type="common">Greater horseshoe bat</name>
    <dbReference type="NCBI Taxonomy" id="59479"/>
    <lineage>
        <taxon>Eukaryota</taxon>
        <taxon>Metazoa</taxon>
        <taxon>Chordata</taxon>
        <taxon>Craniata</taxon>
        <taxon>Vertebrata</taxon>
        <taxon>Euteleostomi</taxon>
        <taxon>Mammalia</taxon>
        <taxon>Eutheria</taxon>
        <taxon>Laurasiatheria</taxon>
        <taxon>Chiroptera</taxon>
        <taxon>Yinpterochiroptera</taxon>
        <taxon>Rhinolophoidea</taxon>
        <taxon>Rhinolophidae</taxon>
        <taxon>Rhinolophinae</taxon>
        <taxon>Rhinolophus</taxon>
    </lineage>
</organism>
<dbReference type="Proteomes" id="UP000585614">
    <property type="component" value="Unassembled WGS sequence"/>
</dbReference>
<dbReference type="GO" id="GO:0019221">
    <property type="term" value="P:cytokine-mediated signaling pathway"/>
    <property type="evidence" value="ECO:0007669"/>
    <property type="project" value="TreeGrafter"/>
</dbReference>
<sequence>MDTPQKVEIPESHRIRDSLQMVWVLKGNTLFSVPFSSNVEPVTICSVPCTDTESHDEQKGSLIYLGLKGVDLCLFCAEIQGHPTLQLKEKKIMDLHEEKSAQKPFLFLRGIEGSTSTFQSVAYPGWFIATSSTVGQPVILTNERGKTYNTNFYFSPEELIRPR</sequence>
<evidence type="ECO:0000256" key="1">
    <source>
        <dbReference type="ARBA" id="ARBA00004613"/>
    </source>
</evidence>
<dbReference type="GO" id="GO:0045582">
    <property type="term" value="P:positive regulation of T cell differentiation"/>
    <property type="evidence" value="ECO:0007669"/>
    <property type="project" value="TreeGrafter"/>
</dbReference>
<dbReference type="SUPFAM" id="SSF50353">
    <property type="entry name" value="Cytokine"/>
    <property type="match status" value="1"/>
</dbReference>
<comment type="subcellular location">
    <subcellularLocation>
        <location evidence="1 5">Secreted</location>
    </subcellularLocation>
</comment>
<comment type="caution">
    <text evidence="6">The sequence shown here is derived from an EMBL/GenBank/DDBJ whole genome shotgun (WGS) entry which is preliminary data.</text>
</comment>
<evidence type="ECO:0000313" key="6">
    <source>
        <dbReference type="EMBL" id="KAF6268466.1"/>
    </source>
</evidence>
<evidence type="ECO:0000313" key="7">
    <source>
        <dbReference type="Proteomes" id="UP000585614"/>
    </source>
</evidence>